<dbReference type="Proteomes" id="UP001602013">
    <property type="component" value="Unassembled WGS sequence"/>
</dbReference>
<proteinExistence type="predicted"/>
<reference evidence="1 2" key="1">
    <citation type="submission" date="2024-10" db="EMBL/GenBank/DDBJ databases">
        <title>The Natural Products Discovery Center: Release of the First 8490 Sequenced Strains for Exploring Actinobacteria Biosynthetic Diversity.</title>
        <authorList>
            <person name="Kalkreuter E."/>
            <person name="Kautsar S.A."/>
            <person name="Yang D."/>
            <person name="Bader C.D."/>
            <person name="Teijaro C.N."/>
            <person name="Fluegel L."/>
            <person name="Davis C.M."/>
            <person name="Simpson J.R."/>
            <person name="Lauterbach L."/>
            <person name="Steele A.D."/>
            <person name="Gui C."/>
            <person name="Meng S."/>
            <person name="Li G."/>
            <person name="Viehrig K."/>
            <person name="Ye F."/>
            <person name="Su P."/>
            <person name="Kiefer A.F."/>
            <person name="Nichols A."/>
            <person name="Cepeda A.J."/>
            <person name="Yan W."/>
            <person name="Fan B."/>
            <person name="Jiang Y."/>
            <person name="Adhikari A."/>
            <person name="Zheng C.-J."/>
            <person name="Schuster L."/>
            <person name="Cowan T.M."/>
            <person name="Smanski M.J."/>
            <person name="Chevrette M.G."/>
            <person name="De Carvalho L.P.S."/>
            <person name="Shen B."/>
        </authorList>
    </citation>
    <scope>NUCLEOTIDE SEQUENCE [LARGE SCALE GENOMIC DNA]</scope>
    <source>
        <strain evidence="1 2">NPDC002173</strain>
    </source>
</reference>
<dbReference type="RefSeq" id="WP_387407853.1">
    <property type="nucleotide sequence ID" value="NZ_JBIASD010000001.1"/>
</dbReference>
<dbReference type="EMBL" id="JBIASD010000001">
    <property type="protein sequence ID" value="MFF3663945.1"/>
    <property type="molecule type" value="Genomic_DNA"/>
</dbReference>
<keyword evidence="2" id="KW-1185">Reference proteome</keyword>
<organism evidence="1 2">
    <name type="scientific">Microtetraspora malaysiensis</name>
    <dbReference type="NCBI Taxonomy" id="161358"/>
    <lineage>
        <taxon>Bacteria</taxon>
        <taxon>Bacillati</taxon>
        <taxon>Actinomycetota</taxon>
        <taxon>Actinomycetes</taxon>
        <taxon>Streptosporangiales</taxon>
        <taxon>Streptosporangiaceae</taxon>
        <taxon>Microtetraspora</taxon>
    </lineage>
</organism>
<sequence length="134" mass="14733">MAEVINGRLAGSAVNGEIEPPGDDRVAACDDGLIIQAEYTDPMDPVHVRFELWDGPPPVDAWEELWTGRLLSKSGLVGAGAWASIYAHDVEFDLGLGDTTWSARVVTKILQTEQEAGFPYAVARVELYKIQFWN</sequence>
<protein>
    <submittedName>
        <fullName evidence="1">Uncharacterized protein</fullName>
    </submittedName>
</protein>
<evidence type="ECO:0000313" key="1">
    <source>
        <dbReference type="EMBL" id="MFF3663945.1"/>
    </source>
</evidence>
<accession>A0ABW6SJG8</accession>
<gene>
    <name evidence="1" type="ORF">ACFYXI_00015</name>
</gene>
<name>A0ABW6SJG8_9ACTN</name>
<comment type="caution">
    <text evidence="1">The sequence shown here is derived from an EMBL/GenBank/DDBJ whole genome shotgun (WGS) entry which is preliminary data.</text>
</comment>
<evidence type="ECO:0000313" key="2">
    <source>
        <dbReference type="Proteomes" id="UP001602013"/>
    </source>
</evidence>